<reference evidence="2" key="1">
    <citation type="journal article" date="2023" name="Nat. Plants">
        <title>Single-cell RNA sequencing provides a high-resolution roadmap for understanding the multicellular compartmentation of specialized metabolism.</title>
        <authorList>
            <person name="Sun S."/>
            <person name="Shen X."/>
            <person name="Li Y."/>
            <person name="Li Y."/>
            <person name="Wang S."/>
            <person name="Li R."/>
            <person name="Zhang H."/>
            <person name="Shen G."/>
            <person name="Guo B."/>
            <person name="Wei J."/>
            <person name="Xu J."/>
            <person name="St-Pierre B."/>
            <person name="Chen S."/>
            <person name="Sun C."/>
        </authorList>
    </citation>
    <scope>NUCLEOTIDE SEQUENCE [LARGE SCALE GENOMIC DNA]</scope>
</reference>
<proteinExistence type="predicted"/>
<organism evidence="1 2">
    <name type="scientific">Catharanthus roseus</name>
    <name type="common">Madagascar periwinkle</name>
    <name type="synonym">Vinca rosea</name>
    <dbReference type="NCBI Taxonomy" id="4058"/>
    <lineage>
        <taxon>Eukaryota</taxon>
        <taxon>Viridiplantae</taxon>
        <taxon>Streptophyta</taxon>
        <taxon>Embryophyta</taxon>
        <taxon>Tracheophyta</taxon>
        <taxon>Spermatophyta</taxon>
        <taxon>Magnoliopsida</taxon>
        <taxon>eudicotyledons</taxon>
        <taxon>Gunneridae</taxon>
        <taxon>Pentapetalae</taxon>
        <taxon>asterids</taxon>
        <taxon>lamiids</taxon>
        <taxon>Gentianales</taxon>
        <taxon>Apocynaceae</taxon>
        <taxon>Rauvolfioideae</taxon>
        <taxon>Vinceae</taxon>
        <taxon>Catharanthinae</taxon>
        <taxon>Catharanthus</taxon>
    </lineage>
</organism>
<dbReference type="Proteomes" id="UP001060085">
    <property type="component" value="Linkage Group LG02"/>
</dbReference>
<dbReference type="EMBL" id="CM044702">
    <property type="protein sequence ID" value="KAI5678143.1"/>
    <property type="molecule type" value="Genomic_DNA"/>
</dbReference>
<accession>A0ACC0BZK8</accession>
<evidence type="ECO:0000313" key="1">
    <source>
        <dbReference type="EMBL" id="KAI5678143.1"/>
    </source>
</evidence>
<gene>
    <name evidence="1" type="ORF">M9H77_09093</name>
</gene>
<evidence type="ECO:0000313" key="2">
    <source>
        <dbReference type="Proteomes" id="UP001060085"/>
    </source>
</evidence>
<sequence length="123" mass="13579">MWPVVKAIRSSSGFAYGVATLAYLYQNLGQALRVNAKELSGCMDILVLSYFCPSGETGSEVVQAIYPKVCNVRPQIGAKISRPSHSFRHDDCRRGQVDSVHTRGDKRCLGFYMACDACILRLS</sequence>
<protein>
    <submittedName>
        <fullName evidence="1">Uncharacterized protein</fullName>
    </submittedName>
</protein>
<keyword evidence="2" id="KW-1185">Reference proteome</keyword>
<name>A0ACC0BZK8_CATRO</name>
<comment type="caution">
    <text evidence="1">The sequence shown here is derived from an EMBL/GenBank/DDBJ whole genome shotgun (WGS) entry which is preliminary data.</text>
</comment>